<dbReference type="AlphaFoldDB" id="A0A8X6JPP0"/>
<evidence type="ECO:0000256" key="18">
    <source>
        <dbReference type="ARBA" id="ARBA00043749"/>
    </source>
</evidence>
<evidence type="ECO:0000256" key="15">
    <source>
        <dbReference type="ARBA" id="ARBA00043669"/>
    </source>
</evidence>
<comment type="catalytic activity">
    <reaction evidence="20">
        <text>N(omega)-methyl-L-arginine + pyruvate = 5-(3-methylguanidino)-2-oxopentanoate + L-alanine</text>
        <dbReference type="Rhea" id="RHEA:77319"/>
        <dbReference type="ChEBI" id="CHEBI:15361"/>
        <dbReference type="ChEBI" id="CHEBI:57972"/>
        <dbReference type="ChEBI" id="CHEBI:114953"/>
        <dbReference type="ChEBI" id="CHEBI:197314"/>
    </reaction>
</comment>
<comment type="catalytic activity">
    <reaction evidence="24">
        <text>2-oxopentanoate + N(omega),N(omega)-dimethyl-L-arginine = 5-(3,3-dimethylguanidino)-2-oxopentanoate + L-2-aminopentanoate</text>
        <dbReference type="Rhea" id="RHEA:77359"/>
        <dbReference type="ChEBI" id="CHEBI:28644"/>
        <dbReference type="ChEBI" id="CHEBI:58326"/>
        <dbReference type="ChEBI" id="CHEBI:58441"/>
        <dbReference type="ChEBI" id="CHEBI:197301"/>
    </reaction>
</comment>
<evidence type="ECO:0000256" key="28">
    <source>
        <dbReference type="ARBA" id="ARBA00047892"/>
    </source>
</evidence>
<evidence type="ECO:0000256" key="7">
    <source>
        <dbReference type="ARBA" id="ARBA00022679"/>
    </source>
</evidence>
<dbReference type="EC" id="2.6.1.18" evidence="25"/>
<comment type="catalytic activity">
    <reaction evidence="19">
        <text>2-oxobutanoate + L-alanine = (2S)-2-aminobutanoate + pyruvate</text>
        <dbReference type="Rhea" id="RHEA:77355"/>
        <dbReference type="ChEBI" id="CHEBI:15361"/>
        <dbReference type="ChEBI" id="CHEBI:16763"/>
        <dbReference type="ChEBI" id="CHEBI:57972"/>
        <dbReference type="ChEBI" id="CHEBI:74359"/>
        <dbReference type="EC" id="2.6.1.44"/>
    </reaction>
</comment>
<evidence type="ECO:0000256" key="19">
    <source>
        <dbReference type="ARBA" id="ARBA00043751"/>
    </source>
</evidence>
<comment type="catalytic activity">
    <reaction evidence="21">
        <text>L-ornithine + pyruvate = 5-amino-2-oxopentanoate + L-alanine</text>
        <dbReference type="Rhea" id="RHEA:77327"/>
        <dbReference type="ChEBI" id="CHEBI:15361"/>
        <dbReference type="ChEBI" id="CHEBI:46911"/>
        <dbReference type="ChEBI" id="CHEBI:57972"/>
        <dbReference type="ChEBI" id="CHEBI:58802"/>
    </reaction>
</comment>
<dbReference type="GO" id="GO:0019481">
    <property type="term" value="P:L-alanine catabolic process, by transamination"/>
    <property type="evidence" value="ECO:0007669"/>
    <property type="project" value="TreeGrafter"/>
</dbReference>
<evidence type="ECO:0000256" key="23">
    <source>
        <dbReference type="ARBA" id="ARBA00043825"/>
    </source>
</evidence>
<evidence type="ECO:0000256" key="8">
    <source>
        <dbReference type="ARBA" id="ARBA00033660"/>
    </source>
</evidence>
<evidence type="ECO:0000256" key="17">
    <source>
        <dbReference type="ARBA" id="ARBA00043726"/>
    </source>
</evidence>
<evidence type="ECO:0000256" key="27">
    <source>
        <dbReference type="ARBA" id="ARBA00044258"/>
    </source>
</evidence>
<evidence type="ECO:0000256" key="11">
    <source>
        <dbReference type="ARBA" id="ARBA00041662"/>
    </source>
</evidence>
<comment type="catalytic activity">
    <reaction evidence="17">
        <text>(R)-3-amino-2-methylpropanoate + pyruvate = 2-methyl-3-oxopropanoate + L-alanine</text>
        <dbReference type="Rhea" id="RHEA:18393"/>
        <dbReference type="ChEBI" id="CHEBI:15361"/>
        <dbReference type="ChEBI" id="CHEBI:57700"/>
        <dbReference type="ChEBI" id="CHEBI:57731"/>
        <dbReference type="ChEBI" id="CHEBI:57972"/>
        <dbReference type="EC" id="2.6.1.40"/>
    </reaction>
    <physiologicalReaction direction="left-to-right" evidence="17">
        <dbReference type="Rhea" id="RHEA:18394"/>
    </physiologicalReaction>
</comment>
<evidence type="ECO:0000256" key="33">
    <source>
        <dbReference type="ARBA" id="ARBA00048916"/>
    </source>
</evidence>
<keyword evidence="7" id="KW-0808">Transferase</keyword>
<dbReference type="InterPro" id="IPR005814">
    <property type="entry name" value="Aminotrans_3"/>
</dbReference>
<comment type="catalytic activity">
    <reaction evidence="15">
        <text>N(omega),N(omega)-dimethyl-L-arginine + pyruvate = 5-(3,3-dimethylguanidino)-2-oxopentanoate + L-alanine</text>
        <dbReference type="Rhea" id="RHEA:77303"/>
        <dbReference type="ChEBI" id="CHEBI:15361"/>
        <dbReference type="ChEBI" id="CHEBI:57972"/>
        <dbReference type="ChEBI" id="CHEBI:58326"/>
        <dbReference type="ChEBI" id="CHEBI:197301"/>
    </reaction>
</comment>
<reference evidence="37" key="1">
    <citation type="submission" date="2020-08" db="EMBL/GenBank/DDBJ databases">
        <title>Multicomponent nature underlies the extraordinary mechanical properties of spider dragline silk.</title>
        <authorList>
            <person name="Kono N."/>
            <person name="Nakamura H."/>
            <person name="Mori M."/>
            <person name="Yoshida Y."/>
            <person name="Ohtoshi R."/>
            <person name="Malay A.D."/>
            <person name="Moran D.A.P."/>
            <person name="Tomita M."/>
            <person name="Numata K."/>
            <person name="Arakawa K."/>
        </authorList>
    </citation>
    <scope>NUCLEOTIDE SEQUENCE</scope>
</reference>
<comment type="catalytic activity">
    <reaction evidence="8">
        <text>glyoxylate + L-alanine = glycine + pyruvate</text>
        <dbReference type="Rhea" id="RHEA:24248"/>
        <dbReference type="ChEBI" id="CHEBI:15361"/>
        <dbReference type="ChEBI" id="CHEBI:36655"/>
        <dbReference type="ChEBI" id="CHEBI:57305"/>
        <dbReference type="ChEBI" id="CHEBI:57972"/>
        <dbReference type="EC" id="2.6.1.44"/>
    </reaction>
    <physiologicalReaction direction="left-to-right" evidence="8">
        <dbReference type="Rhea" id="RHEA:24249"/>
    </physiologicalReaction>
</comment>
<comment type="cofactor">
    <cofactor evidence="1">
        <name>pyridoxal 5'-phosphate</name>
        <dbReference type="ChEBI" id="CHEBI:597326"/>
    </cofactor>
</comment>
<comment type="catalytic activity">
    <reaction evidence="22">
        <text>N(omega),N('omega)-dimethyl-L-arginine + pyruvate = 5-(3,3'-dimethylguanidino)-2-oxopentanoate + L-alanine</text>
        <dbReference type="Rhea" id="RHEA:77307"/>
        <dbReference type="ChEBI" id="CHEBI:15361"/>
        <dbReference type="ChEBI" id="CHEBI:57972"/>
        <dbReference type="ChEBI" id="CHEBI:197308"/>
        <dbReference type="ChEBI" id="CHEBI:197310"/>
    </reaction>
</comment>
<evidence type="ECO:0000256" key="10">
    <source>
        <dbReference type="ARBA" id="ARBA00039862"/>
    </source>
</evidence>
<comment type="catalytic activity">
    <reaction evidence="23">
        <text>3-oxopropanoate + L-alanine = beta-alanine + pyruvate</text>
        <dbReference type="Rhea" id="RHEA:14077"/>
        <dbReference type="ChEBI" id="CHEBI:15361"/>
        <dbReference type="ChEBI" id="CHEBI:33190"/>
        <dbReference type="ChEBI" id="CHEBI:57966"/>
        <dbReference type="ChEBI" id="CHEBI:57972"/>
        <dbReference type="EC" id="2.6.1.18"/>
    </reaction>
    <physiologicalReaction direction="right-to-left" evidence="23">
        <dbReference type="Rhea" id="RHEA:14079"/>
    </physiologicalReaction>
</comment>
<evidence type="ECO:0000256" key="30">
    <source>
        <dbReference type="ARBA" id="ARBA00048500"/>
    </source>
</evidence>
<evidence type="ECO:0000256" key="6">
    <source>
        <dbReference type="ARBA" id="ARBA00022576"/>
    </source>
</evidence>
<evidence type="ECO:0000256" key="25">
    <source>
        <dbReference type="ARBA" id="ARBA00044055"/>
    </source>
</evidence>
<dbReference type="GO" id="GO:0016223">
    <property type="term" value="F:beta-alanine:pyruvate transaminase activity"/>
    <property type="evidence" value="ECO:0007669"/>
    <property type="project" value="UniProtKB-EC"/>
</dbReference>
<keyword evidence="36" id="KW-0663">Pyridoxal phosphate</keyword>
<protein>
    <recommendedName>
        <fullName evidence="10">Alanine--glyoxylate aminotransferase 2, mitochondrial</fullName>
        <ecNumber evidence="25">2.6.1.18</ecNumber>
        <ecNumber evidence="9">2.6.1.40</ecNumber>
        <ecNumber evidence="5">2.6.1.44</ecNumber>
    </recommendedName>
    <alternativeName>
        <fullName evidence="11">(R)-3-amino-2-methylpropionate--pyruvate transaminase</fullName>
    </alternativeName>
    <alternativeName>
        <fullName evidence="13">Beta-ALAAT II</fullName>
    </alternativeName>
    <alternativeName>
        <fullName evidence="14">Beta-alanine-pyruvate aminotransferase</fullName>
    </alternativeName>
    <alternativeName>
        <fullName evidence="27">D-3-aminoisobutyrate-pyruvate aminotransferase</fullName>
    </alternativeName>
    <alternativeName>
        <fullName evidence="12">D-AIBAT</fullName>
    </alternativeName>
    <alternativeName>
        <fullName evidence="26">D-beta-aminoisobutyrate-pyruvate aminotransferase</fullName>
    </alternativeName>
</protein>
<evidence type="ECO:0000256" key="29">
    <source>
        <dbReference type="ARBA" id="ARBA00048264"/>
    </source>
</evidence>
<evidence type="ECO:0000256" key="31">
    <source>
        <dbReference type="ARBA" id="ARBA00048560"/>
    </source>
</evidence>
<evidence type="ECO:0000256" key="12">
    <source>
        <dbReference type="ARBA" id="ARBA00041845"/>
    </source>
</evidence>
<evidence type="ECO:0000256" key="21">
    <source>
        <dbReference type="ARBA" id="ARBA00043777"/>
    </source>
</evidence>
<evidence type="ECO:0000256" key="1">
    <source>
        <dbReference type="ARBA" id="ARBA00001933"/>
    </source>
</evidence>
<comment type="catalytic activity">
    <reaction evidence="28">
        <text>N(omega),N(omega)-dimethyl-L-arginine + glyoxylate = 5-(3,3-dimethylguanidino)-2-oxopentanoate + glycine</text>
        <dbReference type="Rhea" id="RHEA:77311"/>
        <dbReference type="ChEBI" id="CHEBI:36655"/>
        <dbReference type="ChEBI" id="CHEBI:57305"/>
        <dbReference type="ChEBI" id="CHEBI:58326"/>
        <dbReference type="ChEBI" id="CHEBI:197301"/>
    </reaction>
</comment>
<evidence type="ECO:0000256" key="14">
    <source>
        <dbReference type="ARBA" id="ARBA00042669"/>
    </source>
</evidence>
<dbReference type="EMBL" id="BMAV01026354">
    <property type="protein sequence ID" value="GFS49694.1"/>
    <property type="molecule type" value="Genomic_DNA"/>
</dbReference>
<sequence>MLCKILRVSFPNKWISSKNLTFRFCSSHVEVPTLPSVSFEPKPYKGPNYNDVLNSRNTNISPFVRLMYKEPVMINQGYMQYVWDHTGKRFLDMFGGIVTVSVGHCHPKVTKAAVDQMHKLWHVTNLYMHPELHKYAKKLTDRLPGDLKVCYFCNSGSEANDLAIQLARLYTGAFDVISLRNAYHGDTPYSIGLCGIGTWKHSFPNGFGMHQPLHIDLSYRRHVIPEADSCSYLGVTFDRKFTENIVNRISNRMTLLKRLADSMWGCSNHTLSITYKLFILPILTYCCEPLITASRSITEILENPKSGTADHHRGC</sequence>
<dbReference type="GO" id="GO:0047305">
    <property type="term" value="F:(R)-3-amino-2-methylpropionate-pyruvate transaminase activity"/>
    <property type="evidence" value="ECO:0007669"/>
    <property type="project" value="UniProtKB-EC"/>
</dbReference>
<dbReference type="GO" id="GO:0030170">
    <property type="term" value="F:pyridoxal phosphate binding"/>
    <property type="evidence" value="ECO:0007669"/>
    <property type="project" value="InterPro"/>
</dbReference>
<comment type="catalytic activity">
    <reaction evidence="34">
        <text>N(omega),N('omega)-dimethyl-L-arginine + glyoxylate = 5-(3,3'-dimethylguanidino)-2-oxopentanoate + glycine</text>
        <dbReference type="Rhea" id="RHEA:77315"/>
        <dbReference type="ChEBI" id="CHEBI:36655"/>
        <dbReference type="ChEBI" id="CHEBI:57305"/>
        <dbReference type="ChEBI" id="CHEBI:197308"/>
        <dbReference type="ChEBI" id="CHEBI:197310"/>
    </reaction>
</comment>
<name>A0A8X6JPP0_9ARAC</name>
<evidence type="ECO:0000256" key="36">
    <source>
        <dbReference type="RuleBase" id="RU003560"/>
    </source>
</evidence>
<evidence type="ECO:0000313" key="37">
    <source>
        <dbReference type="EMBL" id="GFS49694.1"/>
    </source>
</evidence>
<accession>A0A8X6JPP0</accession>
<evidence type="ECO:0000256" key="3">
    <source>
        <dbReference type="ARBA" id="ARBA00008954"/>
    </source>
</evidence>
<dbReference type="GO" id="GO:0008453">
    <property type="term" value="F:alanine-glyoxylate transaminase activity"/>
    <property type="evidence" value="ECO:0007669"/>
    <property type="project" value="UniProtKB-EC"/>
</dbReference>
<evidence type="ECO:0000256" key="9">
    <source>
        <dbReference type="ARBA" id="ARBA00039130"/>
    </source>
</evidence>
<comment type="catalytic activity">
    <reaction evidence="32">
        <text>N(omega)-methyl-L-arginine + glyoxylate = 5-(3-methylguanidino)-2-oxopentanoate + glycine</text>
        <dbReference type="Rhea" id="RHEA:77323"/>
        <dbReference type="ChEBI" id="CHEBI:36655"/>
        <dbReference type="ChEBI" id="CHEBI:57305"/>
        <dbReference type="ChEBI" id="CHEBI:114953"/>
        <dbReference type="ChEBI" id="CHEBI:197314"/>
    </reaction>
</comment>
<comment type="catalytic activity">
    <reaction evidence="33">
        <text>oxaloacetate + L-alanine = L-aspartate + pyruvate</text>
        <dbReference type="Rhea" id="RHEA:77347"/>
        <dbReference type="ChEBI" id="CHEBI:15361"/>
        <dbReference type="ChEBI" id="CHEBI:16452"/>
        <dbReference type="ChEBI" id="CHEBI:29991"/>
        <dbReference type="ChEBI" id="CHEBI:57972"/>
    </reaction>
</comment>
<dbReference type="PANTHER" id="PTHR45688:SF3">
    <property type="entry name" value="ALANINE--GLYOXYLATE AMINOTRANSFERASE 2, MITOCHONDRIAL"/>
    <property type="match status" value="1"/>
</dbReference>
<dbReference type="Proteomes" id="UP000886998">
    <property type="component" value="Unassembled WGS sequence"/>
</dbReference>
<comment type="catalytic activity">
    <reaction evidence="16">
        <text>(2S)-2-aminobutanoate + glyoxylate = 2-oxobutanoate + glycine</text>
        <dbReference type="Rhea" id="RHEA:77339"/>
        <dbReference type="ChEBI" id="CHEBI:16763"/>
        <dbReference type="ChEBI" id="CHEBI:36655"/>
        <dbReference type="ChEBI" id="CHEBI:57305"/>
        <dbReference type="ChEBI" id="CHEBI:74359"/>
    </reaction>
</comment>
<dbReference type="EC" id="2.6.1.40" evidence="9"/>
<comment type="subunit">
    <text evidence="4">Homotetramer.</text>
</comment>
<keyword evidence="6 37" id="KW-0032">Aminotransferase</keyword>
<evidence type="ECO:0000313" key="38">
    <source>
        <dbReference type="Proteomes" id="UP000886998"/>
    </source>
</evidence>
<dbReference type="OrthoDB" id="10261433at2759"/>
<organism evidence="37 38">
    <name type="scientific">Trichonephila inaurata madagascariensis</name>
    <dbReference type="NCBI Taxonomy" id="2747483"/>
    <lineage>
        <taxon>Eukaryota</taxon>
        <taxon>Metazoa</taxon>
        <taxon>Ecdysozoa</taxon>
        <taxon>Arthropoda</taxon>
        <taxon>Chelicerata</taxon>
        <taxon>Arachnida</taxon>
        <taxon>Araneae</taxon>
        <taxon>Araneomorphae</taxon>
        <taxon>Entelegynae</taxon>
        <taxon>Araneoidea</taxon>
        <taxon>Nephilidae</taxon>
        <taxon>Trichonephila</taxon>
        <taxon>Trichonephila inaurata</taxon>
    </lineage>
</organism>
<evidence type="ECO:0000256" key="34">
    <source>
        <dbReference type="ARBA" id="ARBA00049480"/>
    </source>
</evidence>
<comment type="catalytic activity">
    <reaction evidence="31">
        <text>N(omega),N(omega)-dimethyl-L-arginine + 2-oxobutanoate = 5-(3,3-dimethylguanidino)-2-oxopentanoate + (2S)-2-aminobutanoate</text>
        <dbReference type="Rhea" id="RHEA:77351"/>
        <dbReference type="ChEBI" id="CHEBI:16763"/>
        <dbReference type="ChEBI" id="CHEBI:58326"/>
        <dbReference type="ChEBI" id="CHEBI:74359"/>
        <dbReference type="ChEBI" id="CHEBI:197301"/>
    </reaction>
</comment>
<evidence type="ECO:0000256" key="32">
    <source>
        <dbReference type="ARBA" id="ARBA00048760"/>
    </source>
</evidence>
<evidence type="ECO:0000256" key="16">
    <source>
        <dbReference type="ARBA" id="ARBA00043679"/>
    </source>
</evidence>
<comment type="similarity">
    <text evidence="3 36">Belongs to the class-III pyridoxal-phosphate-dependent aminotransferase family.</text>
</comment>
<dbReference type="Pfam" id="PF00202">
    <property type="entry name" value="Aminotran_3"/>
    <property type="match status" value="1"/>
</dbReference>
<dbReference type="PANTHER" id="PTHR45688">
    <property type="match status" value="1"/>
</dbReference>
<dbReference type="InterPro" id="IPR015424">
    <property type="entry name" value="PyrdxlP-dep_Trfase"/>
</dbReference>
<evidence type="ECO:0000256" key="26">
    <source>
        <dbReference type="ARBA" id="ARBA00044257"/>
    </source>
</evidence>
<evidence type="ECO:0000256" key="13">
    <source>
        <dbReference type="ARBA" id="ARBA00042611"/>
    </source>
</evidence>
<evidence type="ECO:0000256" key="24">
    <source>
        <dbReference type="ARBA" id="ARBA00043826"/>
    </source>
</evidence>
<evidence type="ECO:0000256" key="35">
    <source>
        <dbReference type="ARBA" id="ARBA00058068"/>
    </source>
</evidence>
<dbReference type="GO" id="GO:0005739">
    <property type="term" value="C:mitochondrion"/>
    <property type="evidence" value="ECO:0007669"/>
    <property type="project" value="UniProtKB-SubCell"/>
</dbReference>
<dbReference type="Gene3D" id="3.40.640.10">
    <property type="entry name" value="Type I PLP-dependent aspartate aminotransferase-like (Major domain)"/>
    <property type="match status" value="1"/>
</dbReference>
<dbReference type="EC" id="2.6.1.44" evidence="5"/>
<evidence type="ECO:0000256" key="5">
    <source>
        <dbReference type="ARBA" id="ARBA00013049"/>
    </source>
</evidence>
<comment type="catalytic activity">
    <reaction evidence="30">
        <text>2-oxohexanoate + N(omega),N(omega)-dimethyl-L-arginine = L-2-aminohexanoate + 5-(3,3-dimethylguanidino)-2-oxopentanoate</text>
        <dbReference type="Rhea" id="RHEA:77363"/>
        <dbReference type="ChEBI" id="CHEBI:35177"/>
        <dbReference type="ChEBI" id="CHEBI:58326"/>
        <dbReference type="ChEBI" id="CHEBI:58455"/>
        <dbReference type="ChEBI" id="CHEBI:197301"/>
    </reaction>
</comment>
<comment type="function">
    <text evidence="35">Multifunctional aminotransferase with a broad substrate specificity. Catalyzes the conversion of glyoxylate to glycine using alanine as the amino donor. Catalyzes metabolism of not L- but the D-isomer of D-beta-aminoisobutyric acid to generate 2-methyl-3-oxopropanoate and alanine. Catalyzes the transfer of the amino group from beta-alanine to pyruvate to yield L-alanine and 3-oxopropanoate. Can metabolize NG-monomethyl-L-arginine (NMMA), asymmetric NG,NG-dimethyl-L-arginine (ADMA) and symmetric NG,N'G-dimethyl-L-arginine (SDMA). ADMA is a potent inhibitor of nitric-oxide (NO) synthase, and this activity provides mechanism through which the kidney regulates blood pressure.</text>
</comment>
<evidence type="ECO:0000256" key="4">
    <source>
        <dbReference type="ARBA" id="ARBA00011881"/>
    </source>
</evidence>
<gene>
    <name evidence="37" type="primary">AGXT2</name>
    <name evidence="37" type="ORF">TNIN_208961</name>
</gene>
<comment type="subcellular location">
    <subcellularLocation>
        <location evidence="2">Mitochondrion</location>
    </subcellularLocation>
</comment>
<dbReference type="GO" id="GO:0009436">
    <property type="term" value="P:glyoxylate catabolic process"/>
    <property type="evidence" value="ECO:0007669"/>
    <property type="project" value="TreeGrafter"/>
</dbReference>
<proteinExistence type="inferred from homology"/>
<dbReference type="InterPro" id="IPR015421">
    <property type="entry name" value="PyrdxlP-dep_Trfase_major"/>
</dbReference>
<comment type="catalytic activity">
    <reaction evidence="18">
        <text>N(omega),N(omega)-dimethyl-L-arginine + oxaloacetate = 5-(3,3-dimethylguanidino)-2-oxopentanoate + L-aspartate</text>
        <dbReference type="Rhea" id="RHEA:77343"/>
        <dbReference type="ChEBI" id="CHEBI:16452"/>
        <dbReference type="ChEBI" id="CHEBI:29991"/>
        <dbReference type="ChEBI" id="CHEBI:58326"/>
        <dbReference type="ChEBI" id="CHEBI:197301"/>
    </reaction>
</comment>
<comment type="catalytic activity">
    <reaction evidence="29">
        <text>L-ornithine + glyoxylate = 5-amino-2-oxopentanoate + glycine</text>
        <dbReference type="Rhea" id="RHEA:77331"/>
        <dbReference type="ChEBI" id="CHEBI:36655"/>
        <dbReference type="ChEBI" id="CHEBI:46911"/>
        <dbReference type="ChEBI" id="CHEBI:57305"/>
        <dbReference type="ChEBI" id="CHEBI:58802"/>
    </reaction>
</comment>
<comment type="caution">
    <text evidence="37">The sequence shown here is derived from an EMBL/GenBank/DDBJ whole genome shotgun (WGS) entry which is preliminary data.</text>
</comment>
<evidence type="ECO:0000256" key="2">
    <source>
        <dbReference type="ARBA" id="ARBA00004173"/>
    </source>
</evidence>
<keyword evidence="38" id="KW-1185">Reference proteome</keyword>
<dbReference type="SUPFAM" id="SSF53383">
    <property type="entry name" value="PLP-dependent transferases"/>
    <property type="match status" value="1"/>
</dbReference>
<evidence type="ECO:0000256" key="22">
    <source>
        <dbReference type="ARBA" id="ARBA00043798"/>
    </source>
</evidence>
<evidence type="ECO:0000256" key="20">
    <source>
        <dbReference type="ARBA" id="ARBA00043758"/>
    </source>
</evidence>